<dbReference type="Proteomes" id="UP001295684">
    <property type="component" value="Unassembled WGS sequence"/>
</dbReference>
<evidence type="ECO:0000313" key="1">
    <source>
        <dbReference type="EMBL" id="CAI2366863.1"/>
    </source>
</evidence>
<dbReference type="InterPro" id="IPR032675">
    <property type="entry name" value="LRR_dom_sf"/>
</dbReference>
<accession>A0AAD1UCX2</accession>
<name>A0AAD1UCX2_EUPCR</name>
<reference evidence="1" key="1">
    <citation type="submission" date="2023-07" db="EMBL/GenBank/DDBJ databases">
        <authorList>
            <consortium name="AG Swart"/>
            <person name="Singh M."/>
            <person name="Singh A."/>
            <person name="Seah K."/>
            <person name="Emmerich C."/>
        </authorList>
    </citation>
    <scope>NUCLEOTIDE SEQUENCE</scope>
    <source>
        <strain evidence="1">DP1</strain>
    </source>
</reference>
<dbReference type="SUPFAM" id="SSF52047">
    <property type="entry name" value="RNI-like"/>
    <property type="match status" value="1"/>
</dbReference>
<dbReference type="Gene3D" id="3.80.10.10">
    <property type="entry name" value="Ribonuclease Inhibitor"/>
    <property type="match status" value="1"/>
</dbReference>
<keyword evidence="2" id="KW-1185">Reference proteome</keyword>
<evidence type="ECO:0000313" key="2">
    <source>
        <dbReference type="Proteomes" id="UP001295684"/>
    </source>
</evidence>
<protein>
    <submittedName>
        <fullName evidence="1">Uncharacterized protein</fullName>
    </submittedName>
</protein>
<proteinExistence type="predicted"/>
<dbReference type="AlphaFoldDB" id="A0AAD1UCX2"/>
<organism evidence="1 2">
    <name type="scientific">Euplotes crassus</name>
    <dbReference type="NCBI Taxonomy" id="5936"/>
    <lineage>
        <taxon>Eukaryota</taxon>
        <taxon>Sar</taxon>
        <taxon>Alveolata</taxon>
        <taxon>Ciliophora</taxon>
        <taxon>Intramacronucleata</taxon>
        <taxon>Spirotrichea</taxon>
        <taxon>Hypotrichia</taxon>
        <taxon>Euplotida</taxon>
        <taxon>Euplotidae</taxon>
        <taxon>Moneuplotes</taxon>
    </lineage>
</organism>
<comment type="caution">
    <text evidence="1">The sequence shown here is derived from an EMBL/GenBank/DDBJ whole genome shotgun (WGS) entry which is preliminary data.</text>
</comment>
<dbReference type="EMBL" id="CAMPGE010007948">
    <property type="protein sequence ID" value="CAI2366863.1"/>
    <property type="molecule type" value="Genomic_DNA"/>
</dbReference>
<sequence>MESTIAFQDVSPSDLEKMSLNQLKAHKEDQLRAIYEEVQKEFSEILDLEDDPRLSLEEALSLKPVSLLRPYKGGVKRKVASACILKGKNLTDKELLSDLKASIVSHSKEDSLSNSDPLLKSIRSLQIIDTELNKKVGKLLKLKILTKIKSLTIEDCKIKNIPDVVNLLQKYFKELQEISIIDPQCTKNERKELLDMIQHVVNFTAIFQENALTEISYRDFSVHDIFIMLHPKAQLVTIQNIRLGIHKKHDENDIYKHFMYSDPVPHLKYLNLASCMLDNKAHKLVMSFILQCPNLKICSLKNNCISSLQLNVSSLKGVKDFGAKPEDPSSYRLSCLIDYRGNMIKNQIAKSYAHFYEDCTLLLWNNPVVHLKEIKIDENHPEHIYFPEDGADLHFDNLLYKNPSDFLA</sequence>
<gene>
    <name evidence="1" type="ORF">ECRASSUSDP1_LOCUS8137</name>
</gene>